<dbReference type="GO" id="GO:0004674">
    <property type="term" value="F:protein serine/threonine kinase activity"/>
    <property type="evidence" value="ECO:0007669"/>
    <property type="project" value="TreeGrafter"/>
</dbReference>
<comment type="caution">
    <text evidence="4">The sequence shown here is derived from an EMBL/GenBank/DDBJ whole genome shotgun (WGS) entry which is preliminary data.</text>
</comment>
<evidence type="ECO:0000313" key="5">
    <source>
        <dbReference type="Proteomes" id="UP000439903"/>
    </source>
</evidence>
<evidence type="ECO:0000256" key="1">
    <source>
        <dbReference type="SAM" id="MobiDB-lite"/>
    </source>
</evidence>
<dbReference type="AlphaFoldDB" id="A0A8H4AES7"/>
<dbReference type="SMART" id="SM00220">
    <property type="entry name" value="S_TKc"/>
    <property type="match status" value="1"/>
</dbReference>
<keyword evidence="2" id="KW-0812">Transmembrane</keyword>
<keyword evidence="4" id="KW-0418">Kinase</keyword>
<dbReference type="SUPFAM" id="SSF50965">
    <property type="entry name" value="Galactose oxidase, central domain"/>
    <property type="match status" value="1"/>
</dbReference>
<evidence type="ECO:0000259" key="3">
    <source>
        <dbReference type="PROSITE" id="PS50011"/>
    </source>
</evidence>
<dbReference type="PANTHER" id="PTHR44167:SF24">
    <property type="entry name" value="SERINE_THREONINE-PROTEIN KINASE CHK2"/>
    <property type="match status" value="1"/>
</dbReference>
<dbReference type="PROSITE" id="PS50011">
    <property type="entry name" value="PROTEIN_KINASE_DOM"/>
    <property type="match status" value="1"/>
</dbReference>
<name>A0A8H4AES7_GIGMA</name>
<feature type="transmembrane region" description="Helical" evidence="2">
    <location>
        <begin position="426"/>
        <end position="451"/>
    </location>
</feature>
<keyword evidence="2" id="KW-0472">Membrane</keyword>
<dbReference type="EMBL" id="WTPW01000706">
    <property type="protein sequence ID" value="KAF0487090.1"/>
    <property type="molecule type" value="Genomic_DNA"/>
</dbReference>
<dbReference type="SUPFAM" id="SSF56112">
    <property type="entry name" value="Protein kinase-like (PK-like)"/>
    <property type="match status" value="1"/>
</dbReference>
<organism evidence="4 5">
    <name type="scientific">Gigaspora margarita</name>
    <dbReference type="NCBI Taxonomy" id="4874"/>
    <lineage>
        <taxon>Eukaryota</taxon>
        <taxon>Fungi</taxon>
        <taxon>Fungi incertae sedis</taxon>
        <taxon>Mucoromycota</taxon>
        <taxon>Glomeromycotina</taxon>
        <taxon>Glomeromycetes</taxon>
        <taxon>Diversisporales</taxon>
        <taxon>Gigasporaceae</taxon>
        <taxon>Gigaspora</taxon>
    </lineage>
</organism>
<keyword evidence="2" id="KW-1133">Transmembrane helix</keyword>
<dbReference type="InterPro" id="IPR011043">
    <property type="entry name" value="Gal_Oxase/kelch_b-propeller"/>
</dbReference>
<evidence type="ECO:0000256" key="2">
    <source>
        <dbReference type="SAM" id="Phobius"/>
    </source>
</evidence>
<dbReference type="GO" id="GO:0005634">
    <property type="term" value="C:nucleus"/>
    <property type="evidence" value="ECO:0007669"/>
    <property type="project" value="TreeGrafter"/>
</dbReference>
<proteinExistence type="predicted"/>
<dbReference type="GO" id="GO:0005524">
    <property type="term" value="F:ATP binding"/>
    <property type="evidence" value="ECO:0007669"/>
    <property type="project" value="InterPro"/>
</dbReference>
<feature type="domain" description="Protein kinase" evidence="3">
    <location>
        <begin position="570"/>
        <end position="827"/>
    </location>
</feature>
<dbReference type="InterPro" id="IPR015915">
    <property type="entry name" value="Kelch-typ_b-propeller"/>
</dbReference>
<feature type="region of interest" description="Disordered" evidence="1">
    <location>
        <begin position="382"/>
        <end position="419"/>
    </location>
</feature>
<dbReference type="InterPro" id="IPR000719">
    <property type="entry name" value="Prot_kinase_dom"/>
</dbReference>
<dbReference type="InterPro" id="IPR011009">
    <property type="entry name" value="Kinase-like_dom_sf"/>
</dbReference>
<dbReference type="Proteomes" id="UP000439903">
    <property type="component" value="Unassembled WGS sequence"/>
</dbReference>
<dbReference type="GO" id="GO:0044773">
    <property type="term" value="P:mitotic DNA damage checkpoint signaling"/>
    <property type="evidence" value="ECO:0007669"/>
    <property type="project" value="TreeGrafter"/>
</dbReference>
<sequence length="1090" mass="121740">MKLSMRIRINVFFKLKITYIFTFLVIFLSFISNAQQLVPAPGPRDSPCLAAYGNRVYVFGGTGNDAQNSWFSYVEAPFNTQNLNWVALPTTGSHNASSRPACGVTSAGVLIVTGGGVVNDPNYSGIQAFDLTKGTSGTWYTPKTTGLDTVKYLTYRNSHRLVIFTTSAGEEVLFQFGGSPSNDTYLLHISNMTWETIPLDSTTPPPNGLFGIAYSKDNVYIVGGSSDFNGGLFSDIWGFNVPTRKWFDPKSSMLTGWFDGHIGHLNDTFYIVSSDNVALSSAMRVWTLSNSSFYTFNSGPMTTVAHEYYSSTQLPGSDALLTYGGSTKNSSATGDVNTYLGNTADLLVFNMTQQKWTTTYNYVTNAPMDQFIGGPLAPNQEDPFLKAPVSKGNNNTNSTGNTGNTGTSSSTNNNNSKSNNNSSPTMLYIIIGGVVLLIILVILAFIGYRVFRKKSEKNSKFYSLEKDDNLDQNSTKYNIKAYQPAQFNLSSEKNQGLPKPSFYTNSNSSNSTLTTLTGAPHTIRVHTTVNSRFKDEIFSRHKLNAMVYDQPDAVVITPSAPTGTIILQRYRLCGNSAYGGNNSIRQAIDEQTDDQVAIKFFQNFESFEREVVMLKYLRSRNVGELLALYELPSKKDWPYVIILNYYPQSMDKLIIAKLSSMDTLYIKLLVKSITQAIHYLHTHNIAHLDIKPGNFVHEKNDPTAWRLVDFEAARFVGEEYVDDCSPMYCPPEVFNAAYNKQPIIASTSMDIWSLGCIIFELYTKTPLFYSEEEAIDKLTKSFDRGELVDFPLNKIPDQQARNILSKMLAIKPSERISCEQILRSAFLNSGLDTKQLNTLHNDATDRVITAVNQNTNIILSTLQETTNLILKQIDVVVNSLTDSMDAAIPRLYVLLPGKDARSIFRPQTWGRNTFILHLLCEGLEPNNQEAHFTNHMGYEIHDPKPLLRKAGPYLSVIATIISSGIGHAFHLKSSPDICGLISDISTRPTEYFKQLTQMLDSEITYSAETRDIESTKQDPVGRMKVVQGSALRELEAFLEVNDQGREWGGLTRVVLENGRWRWVCKHCHNRLNTYEEDFHSVDDDEFGMAI</sequence>
<dbReference type="Pfam" id="PF00069">
    <property type="entry name" value="Pkinase"/>
    <property type="match status" value="1"/>
</dbReference>
<keyword evidence="5" id="KW-1185">Reference proteome</keyword>
<keyword evidence="4" id="KW-0808">Transferase</keyword>
<dbReference type="Gene3D" id="1.10.510.10">
    <property type="entry name" value="Transferase(Phosphotransferase) domain 1"/>
    <property type="match status" value="1"/>
</dbReference>
<accession>A0A8H4AES7</accession>
<reference evidence="4 5" key="1">
    <citation type="journal article" date="2019" name="Environ. Microbiol.">
        <title>At the nexus of three kingdoms: the genome of the mycorrhizal fungus Gigaspora margarita provides insights into plant, endobacterial and fungal interactions.</title>
        <authorList>
            <person name="Venice F."/>
            <person name="Ghignone S."/>
            <person name="Salvioli di Fossalunga A."/>
            <person name="Amselem J."/>
            <person name="Novero M."/>
            <person name="Xianan X."/>
            <person name="Sedzielewska Toro K."/>
            <person name="Morin E."/>
            <person name="Lipzen A."/>
            <person name="Grigoriev I.V."/>
            <person name="Henrissat B."/>
            <person name="Martin F.M."/>
            <person name="Bonfante P."/>
        </authorList>
    </citation>
    <scope>NUCLEOTIDE SEQUENCE [LARGE SCALE GENOMIC DNA]</scope>
    <source>
        <strain evidence="4 5">BEG34</strain>
    </source>
</reference>
<evidence type="ECO:0000313" key="4">
    <source>
        <dbReference type="EMBL" id="KAF0487090.1"/>
    </source>
</evidence>
<dbReference type="OrthoDB" id="45365at2759"/>
<protein>
    <submittedName>
        <fullName evidence="4">Kinase-like protein</fullName>
    </submittedName>
</protein>
<dbReference type="Gene3D" id="2.120.10.80">
    <property type="entry name" value="Kelch-type beta propeller"/>
    <property type="match status" value="2"/>
</dbReference>
<gene>
    <name evidence="4" type="ORF">F8M41_022617</name>
</gene>
<dbReference type="PANTHER" id="PTHR44167">
    <property type="entry name" value="OVARIAN-SPECIFIC SERINE/THREONINE-PROTEIN KINASE LOK-RELATED"/>
    <property type="match status" value="1"/>
</dbReference>
<feature type="compositionally biased region" description="Low complexity" evidence="1">
    <location>
        <begin position="390"/>
        <end position="419"/>
    </location>
</feature>